<organism evidence="1 2">
    <name type="scientific">Lunatimonas lonarensis</name>
    <dbReference type="NCBI Taxonomy" id="1232681"/>
    <lineage>
        <taxon>Bacteria</taxon>
        <taxon>Pseudomonadati</taxon>
        <taxon>Bacteroidota</taxon>
        <taxon>Cytophagia</taxon>
        <taxon>Cytophagales</taxon>
        <taxon>Cyclobacteriaceae</taxon>
    </lineage>
</organism>
<sequence length="40" mass="4837">MKSSAREFRAGLFCVEKITHPFYCRNIRFIQLILEWMDVS</sequence>
<gene>
    <name evidence="1" type="ORF">ADIS_1547</name>
</gene>
<dbReference type="AlphaFoldDB" id="R7ZVE7"/>
<reference evidence="1 2" key="1">
    <citation type="submission" date="2013-02" db="EMBL/GenBank/DDBJ databases">
        <title>A novel strain isolated from Lonar lake, Maharashtra, India.</title>
        <authorList>
            <person name="Singh A."/>
        </authorList>
    </citation>
    <scope>NUCLEOTIDE SEQUENCE [LARGE SCALE GENOMIC DNA]</scope>
    <source>
        <strain evidence="1 2">AK24</strain>
    </source>
</reference>
<accession>R7ZVE7</accession>
<name>R7ZVE7_9BACT</name>
<evidence type="ECO:0000313" key="2">
    <source>
        <dbReference type="Proteomes" id="UP000013909"/>
    </source>
</evidence>
<comment type="caution">
    <text evidence="1">The sequence shown here is derived from an EMBL/GenBank/DDBJ whole genome shotgun (WGS) entry which is preliminary data.</text>
</comment>
<protein>
    <submittedName>
        <fullName evidence="1">Uncharacterized protein</fullName>
    </submittedName>
</protein>
<proteinExistence type="predicted"/>
<dbReference type="EMBL" id="AQHR01000044">
    <property type="protein sequence ID" value="EON78008.1"/>
    <property type="molecule type" value="Genomic_DNA"/>
</dbReference>
<evidence type="ECO:0000313" key="1">
    <source>
        <dbReference type="EMBL" id="EON78008.1"/>
    </source>
</evidence>
<keyword evidence="2" id="KW-1185">Reference proteome</keyword>
<dbReference type="Proteomes" id="UP000013909">
    <property type="component" value="Unassembled WGS sequence"/>
</dbReference>